<evidence type="ECO:0000256" key="1">
    <source>
        <dbReference type="ARBA" id="ARBA00004231"/>
    </source>
</evidence>
<dbReference type="Ensembl" id="ENSAMET00000043916.1">
    <property type="protein sequence ID" value="ENSAMEP00000026777.1"/>
    <property type="gene ID" value="ENSAMEG00000009424.2"/>
</dbReference>
<evidence type="ECO:0000259" key="16">
    <source>
        <dbReference type="PROSITE" id="PS50222"/>
    </source>
</evidence>
<dbReference type="GO" id="GO:0030046">
    <property type="term" value="P:parallel actin filament bundle assembly"/>
    <property type="evidence" value="ECO:0007669"/>
    <property type="project" value="Ensembl"/>
</dbReference>
<evidence type="ECO:0000256" key="13">
    <source>
        <dbReference type="ARBA" id="ARBA00023273"/>
    </source>
</evidence>
<dbReference type="GO" id="GO:0005509">
    <property type="term" value="F:calcium ion binding"/>
    <property type="evidence" value="ECO:0007669"/>
    <property type="project" value="Ensembl"/>
</dbReference>
<dbReference type="GO" id="GO:0048662">
    <property type="term" value="P:negative regulation of smooth muscle cell proliferation"/>
    <property type="evidence" value="ECO:0007669"/>
    <property type="project" value="Ensembl"/>
</dbReference>
<keyword evidence="18" id="KW-1185">Reference proteome</keyword>
<dbReference type="GO" id="GO:0001891">
    <property type="term" value="C:phagocytic cup"/>
    <property type="evidence" value="ECO:0007669"/>
    <property type="project" value="UniProtKB-SubCell"/>
</dbReference>
<evidence type="ECO:0000256" key="15">
    <source>
        <dbReference type="SAM" id="MobiDB-lite"/>
    </source>
</evidence>
<dbReference type="GO" id="GO:0030041">
    <property type="term" value="P:actin filament polymerization"/>
    <property type="evidence" value="ECO:0007669"/>
    <property type="project" value="Ensembl"/>
</dbReference>
<dbReference type="InterPro" id="IPR042433">
    <property type="entry name" value="AIF1/AIF1L"/>
</dbReference>
<dbReference type="InterPro" id="IPR049025">
    <property type="entry name" value="AIF-1_EF_pair"/>
</dbReference>
<dbReference type="Proteomes" id="UP000008912">
    <property type="component" value="Unassembled WGS sequence"/>
</dbReference>
<dbReference type="GO" id="GO:0097178">
    <property type="term" value="P:ruffle assembly"/>
    <property type="evidence" value="ECO:0007669"/>
    <property type="project" value="Ensembl"/>
</dbReference>
<keyword evidence="10" id="KW-0007">Acetylation</keyword>
<dbReference type="GO" id="GO:0097386">
    <property type="term" value="C:glial cell projection"/>
    <property type="evidence" value="ECO:0007669"/>
    <property type="project" value="Ensembl"/>
</dbReference>
<dbReference type="CDD" id="cd00051">
    <property type="entry name" value="EFh"/>
    <property type="match status" value="1"/>
</dbReference>
<evidence type="ECO:0000256" key="7">
    <source>
        <dbReference type="ARBA" id="ARBA00022723"/>
    </source>
</evidence>
<dbReference type="PANTHER" id="PTHR10356:SF4">
    <property type="entry name" value="ALLOGRAFT INFLAMMATORY FACTOR 1"/>
    <property type="match status" value="1"/>
</dbReference>
<dbReference type="GO" id="GO:0016601">
    <property type="term" value="P:Rac protein signal transduction"/>
    <property type="evidence" value="ECO:0007669"/>
    <property type="project" value="Ensembl"/>
</dbReference>
<keyword evidence="5" id="KW-0963">Cytoplasm</keyword>
<protein>
    <recommendedName>
        <fullName evidence="14">Allograft inflammatory factor 1</fullName>
    </recommendedName>
</protein>
<feature type="region of interest" description="Disordered" evidence="15">
    <location>
        <begin position="1"/>
        <end position="20"/>
    </location>
</feature>
<dbReference type="PANTHER" id="PTHR10356">
    <property type="entry name" value="ALLOGRAFT INFLAMMATORY FACTOR-1"/>
    <property type="match status" value="1"/>
</dbReference>
<organism evidence="17 18">
    <name type="scientific">Ailuropoda melanoleuca</name>
    <name type="common">Giant panda</name>
    <dbReference type="NCBI Taxonomy" id="9646"/>
    <lineage>
        <taxon>Eukaryota</taxon>
        <taxon>Metazoa</taxon>
        <taxon>Chordata</taxon>
        <taxon>Craniata</taxon>
        <taxon>Vertebrata</taxon>
        <taxon>Euteleostomi</taxon>
        <taxon>Mammalia</taxon>
        <taxon>Eutheria</taxon>
        <taxon>Laurasiatheria</taxon>
        <taxon>Carnivora</taxon>
        <taxon>Caniformia</taxon>
        <taxon>Ursidae</taxon>
        <taxon>Ailuropoda</taxon>
    </lineage>
</organism>
<dbReference type="GO" id="GO:0042102">
    <property type="term" value="P:positive regulation of T cell proliferation"/>
    <property type="evidence" value="ECO:0007669"/>
    <property type="project" value="Ensembl"/>
</dbReference>
<keyword evidence="4" id="KW-1003">Cell membrane</keyword>
<dbReference type="GO" id="GO:0032722">
    <property type="term" value="P:positive regulation of chemokine production"/>
    <property type="evidence" value="ECO:0007669"/>
    <property type="project" value="Ensembl"/>
</dbReference>
<dbReference type="GO" id="GO:0090026">
    <property type="term" value="P:positive regulation of monocyte chemotaxis"/>
    <property type="evidence" value="ECO:0007669"/>
    <property type="project" value="Ensembl"/>
</dbReference>
<dbReference type="GO" id="GO:0048471">
    <property type="term" value="C:perinuclear region of cytoplasm"/>
    <property type="evidence" value="ECO:0007669"/>
    <property type="project" value="Ensembl"/>
</dbReference>
<dbReference type="GO" id="GO:0051015">
    <property type="term" value="F:actin filament binding"/>
    <property type="evidence" value="ECO:0007669"/>
    <property type="project" value="Ensembl"/>
</dbReference>
<dbReference type="AlphaFoldDB" id="A0A7N5JKE0"/>
<evidence type="ECO:0000256" key="14">
    <source>
        <dbReference type="ARBA" id="ARBA00039315"/>
    </source>
</evidence>
<evidence type="ECO:0000256" key="3">
    <source>
        <dbReference type="ARBA" id="ARBA00004599"/>
    </source>
</evidence>
<keyword evidence="6" id="KW-0597">Phosphoprotein</keyword>
<evidence type="ECO:0000313" key="18">
    <source>
        <dbReference type="Proteomes" id="UP000008912"/>
    </source>
</evidence>
<dbReference type="InterPro" id="IPR002048">
    <property type="entry name" value="EF_hand_dom"/>
</dbReference>
<dbReference type="GeneTree" id="ENSGT00390000013846"/>
<dbReference type="Gene3D" id="1.10.238.10">
    <property type="entry name" value="EF-hand"/>
    <property type="match status" value="1"/>
</dbReference>
<keyword evidence="11" id="KW-0472">Membrane</keyword>
<reference evidence="17 18" key="1">
    <citation type="journal article" date="2010" name="Nature">
        <title>The sequence and de novo assembly of the giant panda genome.</title>
        <authorList>
            <person name="Li R."/>
            <person name="Fan W."/>
            <person name="Tian G."/>
            <person name="Zhu H."/>
            <person name="He L."/>
            <person name="Cai J."/>
            <person name="Huang Q."/>
            <person name="Cai Q."/>
            <person name="Li B."/>
            <person name="Bai Y."/>
            <person name="Zhang Z."/>
            <person name="Zhang Y."/>
            <person name="Wang W."/>
            <person name="Li J."/>
            <person name="Wei F."/>
            <person name="Li H."/>
            <person name="Jian M."/>
            <person name="Li J."/>
            <person name="Zhang Z."/>
            <person name="Nielsen R."/>
            <person name="Li D."/>
            <person name="Gu W."/>
            <person name="Yang Z."/>
            <person name="Xuan Z."/>
            <person name="Ryder O.A."/>
            <person name="Leung F.C."/>
            <person name="Zhou Y."/>
            <person name="Cao J."/>
            <person name="Sun X."/>
            <person name="Fu Y."/>
            <person name="Fang X."/>
            <person name="Guo X."/>
            <person name="Wang B."/>
            <person name="Hou R."/>
            <person name="Shen F."/>
            <person name="Mu B."/>
            <person name="Ni P."/>
            <person name="Lin R."/>
            <person name="Qian W."/>
            <person name="Wang G."/>
            <person name="Yu C."/>
            <person name="Nie W."/>
            <person name="Wang J."/>
            <person name="Wu Z."/>
            <person name="Liang H."/>
            <person name="Min J."/>
            <person name="Wu Q."/>
            <person name="Cheng S."/>
            <person name="Ruan J."/>
            <person name="Wang M."/>
            <person name="Shi Z."/>
            <person name="Wen M."/>
            <person name="Liu B."/>
            <person name="Ren X."/>
            <person name="Zheng H."/>
            <person name="Dong D."/>
            <person name="Cook K."/>
            <person name="Shan G."/>
            <person name="Zhang H."/>
            <person name="Kosiol C."/>
            <person name="Xie X."/>
            <person name="Lu Z."/>
            <person name="Zheng H."/>
            <person name="Li Y."/>
            <person name="Steiner C.C."/>
            <person name="Lam T.T."/>
            <person name="Lin S."/>
            <person name="Zhang Q."/>
            <person name="Li G."/>
            <person name="Tian J."/>
            <person name="Gong T."/>
            <person name="Liu H."/>
            <person name="Zhang D."/>
            <person name="Fang L."/>
            <person name="Ye C."/>
            <person name="Zhang J."/>
            <person name="Hu W."/>
            <person name="Xu A."/>
            <person name="Ren Y."/>
            <person name="Zhang G."/>
            <person name="Bruford M.W."/>
            <person name="Li Q."/>
            <person name="Ma L."/>
            <person name="Guo Y."/>
            <person name="An N."/>
            <person name="Hu Y."/>
            <person name="Zheng Y."/>
            <person name="Shi Y."/>
            <person name="Li Z."/>
            <person name="Liu Q."/>
            <person name="Chen Y."/>
            <person name="Zhao J."/>
            <person name="Qu N."/>
            <person name="Zhao S."/>
            <person name="Tian F."/>
            <person name="Wang X."/>
            <person name="Wang H."/>
            <person name="Xu L."/>
            <person name="Liu X."/>
            <person name="Vinar T."/>
            <person name="Wang Y."/>
            <person name="Lam T.W."/>
            <person name="Yiu S.M."/>
            <person name="Liu S."/>
            <person name="Zhang H."/>
            <person name="Li D."/>
            <person name="Huang Y."/>
            <person name="Wang X."/>
            <person name="Yang G."/>
            <person name="Jiang Z."/>
            <person name="Wang J."/>
            <person name="Qin N."/>
            <person name="Li L."/>
            <person name="Li J."/>
            <person name="Bolund L."/>
            <person name="Kristiansen K."/>
            <person name="Wong G.K."/>
            <person name="Olson M."/>
            <person name="Zhang X."/>
            <person name="Li S."/>
            <person name="Yang H."/>
            <person name="Wang J."/>
            <person name="Wang J."/>
        </authorList>
    </citation>
    <scope>NUCLEOTIDE SEQUENCE [LARGE SCALE GENOMIC DNA]</scope>
</reference>
<evidence type="ECO:0000256" key="9">
    <source>
        <dbReference type="ARBA" id="ARBA00022837"/>
    </source>
</evidence>
<evidence type="ECO:0000256" key="11">
    <source>
        <dbReference type="ARBA" id="ARBA00023136"/>
    </source>
</evidence>
<dbReference type="GO" id="GO:0030027">
    <property type="term" value="C:lamellipodium"/>
    <property type="evidence" value="ECO:0007669"/>
    <property type="project" value="Ensembl"/>
</dbReference>
<reference evidence="17" key="3">
    <citation type="submission" date="2025-09" db="UniProtKB">
        <authorList>
            <consortium name="Ensembl"/>
        </authorList>
    </citation>
    <scope>IDENTIFICATION</scope>
</reference>
<evidence type="ECO:0000256" key="4">
    <source>
        <dbReference type="ARBA" id="ARBA00022475"/>
    </source>
</evidence>
<keyword evidence="12" id="KW-0206">Cytoskeleton</keyword>
<feature type="compositionally biased region" description="Basic and acidic residues" evidence="15">
    <location>
        <begin position="1"/>
        <end position="17"/>
    </location>
</feature>
<comment type="subcellular location">
    <subcellularLocation>
        <location evidence="1">Cell projection</location>
        <location evidence="1">Phagocytic cup</location>
    </subcellularLocation>
    <subcellularLocation>
        <location evidence="3">Cell projection</location>
        <location evidence="3">Ruffle membrane</location>
        <topology evidence="3">Peripheral membrane protein</topology>
        <orientation evidence="3">Cytoplasmic side</orientation>
    </subcellularLocation>
    <subcellularLocation>
        <location evidence="2">Cytoplasm</location>
        <location evidence="2">Cytoskeleton</location>
    </subcellularLocation>
</comment>
<evidence type="ECO:0000256" key="6">
    <source>
        <dbReference type="ARBA" id="ARBA00022553"/>
    </source>
</evidence>
<evidence type="ECO:0000256" key="12">
    <source>
        <dbReference type="ARBA" id="ARBA00023212"/>
    </source>
</evidence>
<dbReference type="Pfam" id="PF21008">
    <property type="entry name" value="AIF-1"/>
    <property type="match status" value="1"/>
</dbReference>
<dbReference type="GO" id="GO:0071672">
    <property type="term" value="P:negative regulation of smooth muscle cell chemotaxis"/>
    <property type="evidence" value="ECO:0007669"/>
    <property type="project" value="Ensembl"/>
</dbReference>
<dbReference type="GO" id="GO:0005634">
    <property type="term" value="C:nucleus"/>
    <property type="evidence" value="ECO:0007669"/>
    <property type="project" value="Ensembl"/>
</dbReference>
<gene>
    <name evidence="17" type="primary">AIF1</name>
</gene>
<accession>A0A7N5JKE0</accession>
<dbReference type="FunFam" id="1.10.238.10:FF:000106">
    <property type="entry name" value="Allograft inflammatory factor 1"/>
    <property type="match status" value="1"/>
</dbReference>
<evidence type="ECO:0000256" key="8">
    <source>
        <dbReference type="ARBA" id="ARBA00022737"/>
    </source>
</evidence>
<proteinExistence type="predicted"/>
<dbReference type="GO" id="GO:0048661">
    <property type="term" value="P:positive regulation of smooth muscle cell proliferation"/>
    <property type="evidence" value="ECO:0007669"/>
    <property type="project" value="Ensembl"/>
</dbReference>
<dbReference type="GO" id="GO:0090271">
    <property type="term" value="P:positive regulation of fibroblast growth factor production"/>
    <property type="evidence" value="ECO:0007669"/>
    <property type="project" value="Ensembl"/>
</dbReference>
<feature type="region of interest" description="Disordered" evidence="15">
    <location>
        <begin position="173"/>
        <end position="192"/>
    </location>
</feature>
<dbReference type="InterPro" id="IPR011992">
    <property type="entry name" value="EF-hand-dom_pair"/>
</dbReference>
<evidence type="ECO:0000256" key="10">
    <source>
        <dbReference type="ARBA" id="ARBA00022990"/>
    </source>
</evidence>
<dbReference type="GO" id="GO:1900087">
    <property type="term" value="P:positive regulation of G1/S transition of mitotic cell cycle"/>
    <property type="evidence" value="ECO:0007669"/>
    <property type="project" value="Ensembl"/>
</dbReference>
<dbReference type="GO" id="GO:0006911">
    <property type="term" value="P:phagocytosis, engulfment"/>
    <property type="evidence" value="ECO:0007669"/>
    <property type="project" value="Ensembl"/>
</dbReference>
<sequence length="192" mass="21439">MSPGRYGERRGMERGKETLTFVPSGGKSFGMLKAQQEARLDEINKVKGRSMGAGPGGKGSWTRGPILALAFSPQQFLDDPKYSSDEDLPSKLETFKKKYMEFDLNGNGDIDIMSLKRMLEKLGVPKTHLELKKLIREVSGSSGEIFSYSDFLKMMLGKRSAILKMILMYEEKAREQEKPAGPPAKKNISELP</sequence>
<dbReference type="GO" id="GO:0051764">
    <property type="term" value="P:actin crosslink formation"/>
    <property type="evidence" value="ECO:0007669"/>
    <property type="project" value="Ensembl"/>
</dbReference>
<dbReference type="GO" id="GO:0032587">
    <property type="term" value="C:ruffle membrane"/>
    <property type="evidence" value="ECO:0007669"/>
    <property type="project" value="UniProtKB-SubCell"/>
</dbReference>
<keyword evidence="13" id="KW-0966">Cell projection</keyword>
<dbReference type="SUPFAM" id="SSF47473">
    <property type="entry name" value="EF-hand"/>
    <property type="match status" value="1"/>
</dbReference>
<keyword evidence="7" id="KW-0479">Metal-binding</keyword>
<evidence type="ECO:0000256" key="5">
    <source>
        <dbReference type="ARBA" id="ARBA00022490"/>
    </source>
</evidence>
<keyword evidence="9" id="KW-0106">Calcium</keyword>
<reference evidence="17" key="2">
    <citation type="submission" date="2025-08" db="UniProtKB">
        <authorList>
            <consortium name="Ensembl"/>
        </authorList>
    </citation>
    <scope>IDENTIFICATION</scope>
</reference>
<evidence type="ECO:0000313" key="17">
    <source>
        <dbReference type="Ensembl" id="ENSAMEP00000026777.1"/>
    </source>
</evidence>
<dbReference type="GO" id="GO:0032755">
    <property type="term" value="P:positive regulation of interleukin-6 production"/>
    <property type="evidence" value="ECO:0007669"/>
    <property type="project" value="Ensembl"/>
</dbReference>
<evidence type="ECO:0000256" key="2">
    <source>
        <dbReference type="ARBA" id="ARBA00004245"/>
    </source>
</evidence>
<dbReference type="GO" id="GO:0005829">
    <property type="term" value="C:cytosol"/>
    <property type="evidence" value="ECO:0007669"/>
    <property type="project" value="Ensembl"/>
</dbReference>
<dbReference type="InParanoid" id="A0A7N5JKE0"/>
<dbReference type="GO" id="GO:2000406">
    <property type="term" value="P:positive regulation of T cell migration"/>
    <property type="evidence" value="ECO:0007669"/>
    <property type="project" value="Ensembl"/>
</dbReference>
<name>A0A7N5JKE0_AILME</name>
<keyword evidence="8" id="KW-0677">Repeat</keyword>
<feature type="domain" description="EF-hand" evidence="16">
    <location>
        <begin position="90"/>
        <end position="125"/>
    </location>
</feature>
<dbReference type="PROSITE" id="PS50222">
    <property type="entry name" value="EF_HAND_2"/>
    <property type="match status" value="1"/>
</dbReference>
<dbReference type="GO" id="GO:0005884">
    <property type="term" value="C:actin filament"/>
    <property type="evidence" value="ECO:0007669"/>
    <property type="project" value="Ensembl"/>
</dbReference>
<dbReference type="GO" id="GO:0034599">
    <property type="term" value="P:cellular response to oxidative stress"/>
    <property type="evidence" value="ECO:0007669"/>
    <property type="project" value="Ensembl"/>
</dbReference>
<dbReference type="GO" id="GO:0071673">
    <property type="term" value="P:positive regulation of smooth muscle cell chemotaxis"/>
    <property type="evidence" value="ECO:0007669"/>
    <property type="project" value="Ensembl"/>
</dbReference>
<dbReference type="GO" id="GO:0071346">
    <property type="term" value="P:cellular response to type II interferon"/>
    <property type="evidence" value="ECO:0007669"/>
    <property type="project" value="Ensembl"/>
</dbReference>